<protein>
    <submittedName>
        <fullName evidence="2">Uncharacterized protein</fullName>
    </submittedName>
</protein>
<evidence type="ECO:0000313" key="3">
    <source>
        <dbReference type="Proteomes" id="UP000001740"/>
    </source>
</evidence>
<sequence>MKTEQALGTPEEQSFERARQLAGPSEPVQQPERVQAQQLSE</sequence>
<dbReference type="EMBL" id="CP000967">
    <property type="protein sequence ID" value="ACD60668.1"/>
    <property type="molecule type" value="Genomic_DNA"/>
</dbReference>
<dbReference type="AlphaFoldDB" id="A0A0K0GP14"/>
<evidence type="ECO:0000313" key="2">
    <source>
        <dbReference type="EMBL" id="ACD60668.1"/>
    </source>
</evidence>
<dbReference type="HOGENOM" id="CLU_3278798_0_0_6"/>
<name>A0A0K0GP14_XANOP</name>
<gene>
    <name evidence="2" type="ordered locus">PXO_02377</name>
</gene>
<dbReference type="Proteomes" id="UP000001740">
    <property type="component" value="Chromosome"/>
</dbReference>
<dbReference type="KEGG" id="xop:PXO_02377"/>
<reference evidence="2 3" key="1">
    <citation type="journal article" date="2008" name="BMC Genomics">
        <title>Genome sequence and rapid evolution of the rice pathogen Xanthomonas oryzae pv. oryzae PXO99A.</title>
        <authorList>
            <person name="Salzberg S.L."/>
            <person name="Sommer D.D."/>
            <person name="Schatz M.C."/>
            <person name="Phillippy A.M."/>
            <person name="Rabinowicz P.D."/>
            <person name="Tsuge S."/>
            <person name="Furutani A."/>
            <person name="Ochiai H."/>
            <person name="Delcher A.L."/>
            <person name="Kelley D."/>
            <person name="Madupu R."/>
            <person name="Puiu D."/>
            <person name="Radune D."/>
            <person name="Shumway M."/>
            <person name="Trapnell C."/>
            <person name="Aparna G."/>
            <person name="Jha G."/>
            <person name="Pandey A."/>
            <person name="Patil P.B."/>
            <person name="Ishihara H."/>
            <person name="Meyer D.F."/>
            <person name="Szurek B."/>
            <person name="Verdier V."/>
            <person name="Koebnik R."/>
            <person name="Dow J.M."/>
            <person name="Ryan R.P."/>
            <person name="Hirata H."/>
            <person name="Tsuyumu S."/>
            <person name="Won Lee S."/>
            <person name="Seo Y.S."/>
            <person name="Sriariyanum M."/>
            <person name="Ronald P.C."/>
            <person name="Sonti R.V."/>
            <person name="Van Sluys M.A."/>
            <person name="Leach J.E."/>
            <person name="White F.F."/>
            <person name="Bogdanove A.J."/>
        </authorList>
    </citation>
    <scope>NUCLEOTIDE SEQUENCE [LARGE SCALE GENOMIC DNA]</scope>
    <source>
        <strain evidence="2 3">PXO99A</strain>
    </source>
</reference>
<evidence type="ECO:0000256" key="1">
    <source>
        <dbReference type="SAM" id="MobiDB-lite"/>
    </source>
</evidence>
<organism evidence="2 3">
    <name type="scientific">Xanthomonas oryzae pv. oryzae (strain PXO99A)</name>
    <dbReference type="NCBI Taxonomy" id="360094"/>
    <lineage>
        <taxon>Bacteria</taxon>
        <taxon>Pseudomonadati</taxon>
        <taxon>Pseudomonadota</taxon>
        <taxon>Gammaproteobacteria</taxon>
        <taxon>Lysobacterales</taxon>
        <taxon>Lysobacteraceae</taxon>
        <taxon>Xanthomonas</taxon>
    </lineage>
</organism>
<feature type="region of interest" description="Disordered" evidence="1">
    <location>
        <begin position="1"/>
        <end position="41"/>
    </location>
</feature>
<proteinExistence type="predicted"/>
<accession>A0A0K0GP14</accession>